<feature type="chain" id="PRO_5036262601" evidence="1">
    <location>
        <begin position="26"/>
        <end position="147"/>
    </location>
</feature>
<feature type="signal peptide" evidence="1">
    <location>
        <begin position="1"/>
        <end position="25"/>
    </location>
</feature>
<dbReference type="EMBL" id="HBUF01390372">
    <property type="protein sequence ID" value="CAG6733592.1"/>
    <property type="molecule type" value="Transcribed_RNA"/>
</dbReference>
<dbReference type="EMBL" id="HBUF01574238">
    <property type="protein sequence ID" value="CAG6767714.1"/>
    <property type="molecule type" value="Transcribed_RNA"/>
</dbReference>
<dbReference type="EMBL" id="HBUF01390371">
    <property type="protein sequence ID" value="CAG6733591.1"/>
    <property type="molecule type" value="Transcribed_RNA"/>
</dbReference>
<dbReference type="PANTHER" id="PTHR21364:SF2">
    <property type="entry name" value="GENERAL ODORANT-BINDING PROTEIN 19A"/>
    <property type="match status" value="1"/>
</dbReference>
<sequence>MLVKSAAVFNFVLLFVSVLYCSVESALPEAQINAFKKQVKTQCLAKTKVDPALIDKVLAGEFADDHKLECFTKCVMDKSMVTTKGRIDWKKIQATSKAMLPPKLAKKVEVVAAVCKDIELQEDLCKHAMMATKCVYEQDQDLFKFMN</sequence>
<dbReference type="EMBL" id="HBUF01064793">
    <property type="protein sequence ID" value="CAG6627265.1"/>
    <property type="molecule type" value="Transcribed_RNA"/>
</dbReference>
<dbReference type="InterPro" id="IPR036728">
    <property type="entry name" value="PBP_GOBP_sf"/>
</dbReference>
<dbReference type="CDD" id="cd23992">
    <property type="entry name" value="PBP_GOBP"/>
    <property type="match status" value="1"/>
</dbReference>
<organism evidence="2">
    <name type="scientific">Cacopsylla melanoneura</name>
    <dbReference type="NCBI Taxonomy" id="428564"/>
    <lineage>
        <taxon>Eukaryota</taxon>
        <taxon>Metazoa</taxon>
        <taxon>Ecdysozoa</taxon>
        <taxon>Arthropoda</taxon>
        <taxon>Hexapoda</taxon>
        <taxon>Insecta</taxon>
        <taxon>Pterygota</taxon>
        <taxon>Neoptera</taxon>
        <taxon>Paraneoptera</taxon>
        <taxon>Hemiptera</taxon>
        <taxon>Sternorrhyncha</taxon>
        <taxon>Psylloidea</taxon>
        <taxon>Psyllidae</taxon>
        <taxon>Psyllinae</taxon>
        <taxon>Cacopsylla</taxon>
    </lineage>
</organism>
<dbReference type="EMBL" id="HBUF01245496">
    <property type="protein sequence ID" value="CAG6678284.1"/>
    <property type="molecule type" value="Transcribed_RNA"/>
</dbReference>
<dbReference type="EMBL" id="HBUF01390373">
    <property type="protein sequence ID" value="CAG6733593.1"/>
    <property type="molecule type" value="Transcribed_RNA"/>
</dbReference>
<dbReference type="InterPro" id="IPR006170">
    <property type="entry name" value="PBP/GOBP"/>
</dbReference>
<dbReference type="EMBL" id="HBUF01390374">
    <property type="protein sequence ID" value="CAG6733594.1"/>
    <property type="molecule type" value="Transcribed_RNA"/>
</dbReference>
<dbReference type="AlphaFoldDB" id="A0A8D8YRC1"/>
<protein>
    <submittedName>
        <fullName evidence="2">Uncharacterized protein</fullName>
    </submittedName>
</protein>
<dbReference type="SMART" id="SM00708">
    <property type="entry name" value="PhBP"/>
    <property type="match status" value="1"/>
</dbReference>
<accession>A0A8D8YRC1</accession>
<proteinExistence type="predicted"/>
<evidence type="ECO:0000313" key="2">
    <source>
        <dbReference type="EMBL" id="CAG6733592.1"/>
    </source>
</evidence>
<dbReference type="SUPFAM" id="SSF47565">
    <property type="entry name" value="Insect pheromone/odorant-binding proteins"/>
    <property type="match status" value="1"/>
</dbReference>
<evidence type="ECO:0000256" key="1">
    <source>
        <dbReference type="SAM" id="SignalP"/>
    </source>
</evidence>
<dbReference type="EMBL" id="HBUF01574237">
    <property type="protein sequence ID" value="CAG6767713.1"/>
    <property type="molecule type" value="Transcribed_RNA"/>
</dbReference>
<dbReference type="EMBL" id="HBUF01245494">
    <property type="protein sequence ID" value="CAG6678282.1"/>
    <property type="molecule type" value="Transcribed_RNA"/>
</dbReference>
<reference evidence="2" key="1">
    <citation type="submission" date="2021-05" db="EMBL/GenBank/DDBJ databases">
        <authorList>
            <person name="Alioto T."/>
            <person name="Alioto T."/>
            <person name="Gomez Garrido J."/>
        </authorList>
    </citation>
    <scope>NUCLEOTIDE SEQUENCE</scope>
</reference>
<dbReference type="Pfam" id="PF01395">
    <property type="entry name" value="PBP_GOBP"/>
    <property type="match status" value="1"/>
</dbReference>
<dbReference type="EMBL" id="HBUF01064794">
    <property type="protein sequence ID" value="CAG6627266.1"/>
    <property type="molecule type" value="Transcribed_RNA"/>
</dbReference>
<name>A0A8D8YRC1_9HEMI</name>
<dbReference type="PANTHER" id="PTHR21364">
    <property type="entry name" value="GENERAL ODORANT-BINDING PROTEIN 19A"/>
    <property type="match status" value="1"/>
</dbReference>
<dbReference type="EMBL" id="HBUF01245495">
    <property type="protein sequence ID" value="CAG6678283.1"/>
    <property type="molecule type" value="Transcribed_RNA"/>
</dbReference>
<keyword evidence="1" id="KW-0732">Signal</keyword>
<dbReference type="Gene3D" id="1.10.238.20">
    <property type="entry name" value="Pheromone/general odorant binding protein domain"/>
    <property type="match status" value="1"/>
</dbReference>
<dbReference type="GO" id="GO:0005549">
    <property type="term" value="F:odorant binding"/>
    <property type="evidence" value="ECO:0007669"/>
    <property type="project" value="InterPro"/>
</dbReference>